<evidence type="ECO:0008006" key="4">
    <source>
        <dbReference type="Google" id="ProtNLM"/>
    </source>
</evidence>
<dbReference type="eggNOG" id="ENOG502SUAW">
    <property type="taxonomic scope" value="Eukaryota"/>
</dbReference>
<dbReference type="RefSeq" id="XP_001840226.2">
    <property type="nucleotide sequence ID" value="XM_001840174.2"/>
</dbReference>
<gene>
    <name evidence="2" type="ORF">CC1G_02689</name>
</gene>
<feature type="region of interest" description="Disordered" evidence="1">
    <location>
        <begin position="53"/>
        <end position="114"/>
    </location>
</feature>
<dbReference type="InParanoid" id="A8PBN3"/>
<feature type="region of interest" description="Disordered" evidence="1">
    <location>
        <begin position="686"/>
        <end position="733"/>
    </location>
</feature>
<accession>A8PBN3</accession>
<dbReference type="OrthoDB" id="3259156at2759"/>
<protein>
    <recommendedName>
        <fullName evidence="4">F-box domain-containing protein</fullName>
    </recommendedName>
</protein>
<proteinExistence type="predicted"/>
<feature type="compositionally biased region" description="Low complexity" evidence="1">
    <location>
        <begin position="689"/>
        <end position="724"/>
    </location>
</feature>
<dbReference type="EMBL" id="AACS02000004">
    <property type="protein sequence ID" value="EAU81673.2"/>
    <property type="molecule type" value="Genomic_DNA"/>
</dbReference>
<evidence type="ECO:0000313" key="3">
    <source>
        <dbReference type="Proteomes" id="UP000001861"/>
    </source>
</evidence>
<feature type="region of interest" description="Disordered" evidence="1">
    <location>
        <begin position="1"/>
        <end position="38"/>
    </location>
</feature>
<dbReference type="GeneID" id="6016858"/>
<dbReference type="KEGG" id="cci:CC1G_02689"/>
<feature type="region of interest" description="Disordered" evidence="1">
    <location>
        <begin position="536"/>
        <end position="556"/>
    </location>
</feature>
<evidence type="ECO:0000313" key="2">
    <source>
        <dbReference type="EMBL" id="EAU81673.2"/>
    </source>
</evidence>
<evidence type="ECO:0000256" key="1">
    <source>
        <dbReference type="SAM" id="MobiDB-lite"/>
    </source>
</evidence>
<dbReference type="AlphaFoldDB" id="A8PBN3"/>
<organism evidence="2 3">
    <name type="scientific">Coprinopsis cinerea (strain Okayama-7 / 130 / ATCC MYA-4618 / FGSC 9003)</name>
    <name type="common">Inky cap fungus</name>
    <name type="synonym">Hormographiella aspergillata</name>
    <dbReference type="NCBI Taxonomy" id="240176"/>
    <lineage>
        <taxon>Eukaryota</taxon>
        <taxon>Fungi</taxon>
        <taxon>Dikarya</taxon>
        <taxon>Basidiomycota</taxon>
        <taxon>Agaricomycotina</taxon>
        <taxon>Agaricomycetes</taxon>
        <taxon>Agaricomycetidae</taxon>
        <taxon>Agaricales</taxon>
        <taxon>Agaricineae</taxon>
        <taxon>Psathyrellaceae</taxon>
        <taxon>Coprinopsis</taxon>
    </lineage>
</organism>
<comment type="caution">
    <text evidence="2">The sequence shown here is derived from an EMBL/GenBank/DDBJ whole genome shotgun (WGS) entry which is preliminary data.</text>
</comment>
<reference evidence="2 3" key="1">
    <citation type="journal article" date="2010" name="Proc. Natl. Acad. Sci. U.S.A.">
        <title>Insights into evolution of multicellular fungi from the assembled chromosomes of the mushroom Coprinopsis cinerea (Coprinus cinereus).</title>
        <authorList>
            <person name="Stajich J.E."/>
            <person name="Wilke S.K."/>
            <person name="Ahren D."/>
            <person name="Au C.H."/>
            <person name="Birren B.W."/>
            <person name="Borodovsky M."/>
            <person name="Burns C."/>
            <person name="Canback B."/>
            <person name="Casselton L.A."/>
            <person name="Cheng C.K."/>
            <person name="Deng J."/>
            <person name="Dietrich F.S."/>
            <person name="Fargo D.C."/>
            <person name="Farman M.L."/>
            <person name="Gathman A.C."/>
            <person name="Goldberg J."/>
            <person name="Guigo R."/>
            <person name="Hoegger P.J."/>
            <person name="Hooker J.B."/>
            <person name="Huggins A."/>
            <person name="James T.Y."/>
            <person name="Kamada T."/>
            <person name="Kilaru S."/>
            <person name="Kodira C."/>
            <person name="Kues U."/>
            <person name="Kupfer D."/>
            <person name="Kwan H.S."/>
            <person name="Lomsadze A."/>
            <person name="Li W."/>
            <person name="Lilly W.W."/>
            <person name="Ma L.J."/>
            <person name="Mackey A.J."/>
            <person name="Manning G."/>
            <person name="Martin F."/>
            <person name="Muraguchi H."/>
            <person name="Natvig D.O."/>
            <person name="Palmerini H."/>
            <person name="Ramesh M.A."/>
            <person name="Rehmeyer C.J."/>
            <person name="Roe B.A."/>
            <person name="Shenoy N."/>
            <person name="Stanke M."/>
            <person name="Ter-Hovhannisyan V."/>
            <person name="Tunlid A."/>
            <person name="Velagapudi R."/>
            <person name="Vision T.J."/>
            <person name="Zeng Q."/>
            <person name="Zolan M.E."/>
            <person name="Pukkila P.J."/>
        </authorList>
    </citation>
    <scope>NUCLEOTIDE SEQUENCE [LARGE SCALE GENOMIC DNA]</scope>
    <source>
        <strain evidence="3">Okayama-7 / 130 / ATCC MYA-4618 / FGSC 9003</strain>
    </source>
</reference>
<dbReference type="Proteomes" id="UP000001861">
    <property type="component" value="Unassembled WGS sequence"/>
</dbReference>
<dbReference type="HOGENOM" id="CLU_363697_0_0_1"/>
<name>A8PBN3_COPC7</name>
<sequence length="768" mass="83644">MFRPTVKRKIQQDPSSSQIHLPAVPDGEGQFDRPPPSSFTLYAYSATGCSEESYNASVDDIRRPSGLGRAASFSSYRSMPASPSFPPPSQNHFEESDLGPEEDNTPRSRTVSSPNLLRSLSMKAKAKLRSKRASISSVFQLSPAKAAEVTLPSPNPPHPSVSAPKIPQLPGEVVEIVFSHVPREQIPKLASLSHAFAAAARGCLYRRIDLQKLTDKQLEKLLALLASRLDLTELVQHFSCTTWPSFFNAGRHSKAVPATASSPDREDQLRNTLLTATFTLALQRMTNLTHLTLPSFDIALLSQHTAFGLKSITFLNTTISSEEVTSLLTWLDGQINISTLAFPNLEDFFPSQPSTIPSDNSMVPNTPYATKTDTPTYYLHTPQASNTHQPNSSFTHNNPYLKVSPVSTPMSPSFHLSVPQAALSSTSLAAPSVLFDSSTLLPMVTTLHVTPALLAHLIPVAPSTSTISSSSPRQSLAGLARPFLRKVSLNVSTNLYDGLRPSAIMSCLKGINQLSMRFSESVDRRTVEKMLTAVSSALGSSSDEEPEPESKQSGLESLEVIFKTKATLSRGMEDMVYRTLQSTLSRYSGLRNLKLDFVSNQRGGKSLPLIPLDVAVANSKATTTPGTVLASPEPIQDDDFLKVEDSDPGNLNESFKFPAFPLPPASPSLLPFPVTQSNTLVFSRSTDQVSNLSRPSSARSSRVFFSNPSRQSSLSSSDRSMTGSPDRHTTQERAKIETWVSHCPSLRTVTLSGMTWYNPVWLPALKNT</sequence>
<dbReference type="VEuPathDB" id="FungiDB:CC1G_02689"/>
<keyword evidence="3" id="KW-1185">Reference proteome</keyword>